<evidence type="ECO:0000256" key="1">
    <source>
        <dbReference type="SAM" id="MobiDB-lite"/>
    </source>
</evidence>
<name>A0A9P0AMM6_BEMTA</name>
<dbReference type="Proteomes" id="UP001152759">
    <property type="component" value="Chromosome 9"/>
</dbReference>
<feature type="compositionally biased region" description="Low complexity" evidence="1">
    <location>
        <begin position="141"/>
        <end position="158"/>
    </location>
</feature>
<feature type="compositionally biased region" description="Basic residues" evidence="1">
    <location>
        <begin position="326"/>
        <end position="337"/>
    </location>
</feature>
<evidence type="ECO:0000313" key="3">
    <source>
        <dbReference type="Proteomes" id="UP001152759"/>
    </source>
</evidence>
<evidence type="ECO:0000313" key="2">
    <source>
        <dbReference type="EMBL" id="CAH0396069.1"/>
    </source>
</evidence>
<organism evidence="2 3">
    <name type="scientific">Bemisia tabaci</name>
    <name type="common">Sweetpotato whitefly</name>
    <name type="synonym">Aleurodes tabaci</name>
    <dbReference type="NCBI Taxonomy" id="7038"/>
    <lineage>
        <taxon>Eukaryota</taxon>
        <taxon>Metazoa</taxon>
        <taxon>Ecdysozoa</taxon>
        <taxon>Arthropoda</taxon>
        <taxon>Hexapoda</taxon>
        <taxon>Insecta</taxon>
        <taxon>Pterygota</taxon>
        <taxon>Neoptera</taxon>
        <taxon>Paraneoptera</taxon>
        <taxon>Hemiptera</taxon>
        <taxon>Sternorrhyncha</taxon>
        <taxon>Aleyrodoidea</taxon>
        <taxon>Aleyrodidae</taxon>
        <taxon>Aleyrodinae</taxon>
        <taxon>Bemisia</taxon>
    </lineage>
</organism>
<protein>
    <submittedName>
        <fullName evidence="2">Uncharacterized protein</fullName>
    </submittedName>
</protein>
<dbReference type="EMBL" id="OU963870">
    <property type="protein sequence ID" value="CAH0396069.1"/>
    <property type="molecule type" value="Genomic_DNA"/>
</dbReference>
<dbReference type="AlphaFoldDB" id="A0A9P0AMM6"/>
<reference evidence="2" key="1">
    <citation type="submission" date="2021-12" db="EMBL/GenBank/DDBJ databases">
        <authorList>
            <person name="King R."/>
        </authorList>
    </citation>
    <scope>NUCLEOTIDE SEQUENCE</scope>
</reference>
<feature type="region of interest" description="Disordered" evidence="1">
    <location>
        <begin position="299"/>
        <end position="337"/>
    </location>
</feature>
<feature type="region of interest" description="Disordered" evidence="1">
    <location>
        <begin position="120"/>
        <end position="189"/>
    </location>
</feature>
<keyword evidence="3" id="KW-1185">Reference proteome</keyword>
<proteinExistence type="predicted"/>
<gene>
    <name evidence="2" type="ORF">BEMITA_LOCUS14176</name>
</gene>
<sequence length="337" mass="36577">MDNKLPNDTSPGEGVKDDAYALLNPNPSRVPGIVPFPQDVFSSILATAEMASPGISHRITTRDYISVVNAAITHLAISQVTGTPRVKPPASLTDDALALQRSVVRRTAAAVVPSPAVWPVSQGEAAVPPQNLHKQKSVRVKTSTANKAASSSKQPAKAKSVKPKSAEGSGSALQKSANPKAVASSDTRSLHRKVIDKALKSFRANNRQATLARSLGLTEESLERRIMARSGSTIQKLQRLGYPALAITGIFDVVDENLLSTRFMEVLNHYVGSISNPSLRTALLAEIATLVAKYRDTDLKEQNRKKKDGRSERWMKSRRTSSSGRSNRRSPLRMRQE</sequence>
<accession>A0A9P0AMM6</accession>